<evidence type="ECO:0000313" key="5">
    <source>
        <dbReference type="Proteomes" id="UP000187321"/>
    </source>
</evidence>
<gene>
    <name evidence="2" type="ORF">BB347_18655</name>
    <name evidence="3" type="ORF">SAMN05421809_3727</name>
</gene>
<dbReference type="EMBL" id="CP019330">
    <property type="protein sequence ID" value="APX98727.1"/>
    <property type="molecule type" value="Genomic_DNA"/>
</dbReference>
<evidence type="ECO:0000256" key="1">
    <source>
        <dbReference type="SAM" id="MobiDB-lite"/>
    </source>
</evidence>
<dbReference type="RefSeq" id="WP_076584212.1">
    <property type="nucleotide sequence ID" value="NZ_CP019330.1"/>
</dbReference>
<evidence type="ECO:0000313" key="2">
    <source>
        <dbReference type="EMBL" id="APX98727.1"/>
    </source>
</evidence>
<sequence length="157" mass="17939">MSTQNPPTQTQPTARLEWPTLDLEHDPQPLEENERIETEQSSLDAFGVPNPREPTPTPTFPVDDRPTTEQAPIFQFPRPWIDDADRLEHYFDERELSISDLSDLLGTYRSFETVRDRLKHYGIRVPDDHRTLAQRLESMEPGDVGDDLPAAFRGGAA</sequence>
<dbReference type="KEGG" id="hda:BB347_18655"/>
<accession>A0A1N7G4Y3</accession>
<evidence type="ECO:0000313" key="4">
    <source>
        <dbReference type="Proteomes" id="UP000185687"/>
    </source>
</evidence>
<geneLocation type="plasmid" evidence="2">
    <name>unnamed3</name>
</geneLocation>
<protein>
    <submittedName>
        <fullName evidence="3">Uncharacterized protein</fullName>
    </submittedName>
</protein>
<reference evidence="2 5" key="1">
    <citation type="submission" date="2017-01" db="EMBL/GenBank/DDBJ databases">
        <title>Complete genome sequence of Haloterrigena daqingensis type strain (JX313T).</title>
        <authorList>
            <person name="Shuang W."/>
        </authorList>
    </citation>
    <scope>NUCLEOTIDE SEQUENCE [LARGE SCALE GENOMIC DNA]</scope>
    <source>
        <strain evidence="5">JX313</strain>
        <strain evidence="2">JX313T</strain>
        <plasmid evidence="5">Plasmid unnamed3</plasmid>
        <plasmid evidence="2">unnamed3</plasmid>
    </source>
</reference>
<dbReference type="Proteomes" id="UP000187321">
    <property type="component" value="Plasmid unnamed3"/>
</dbReference>
<proteinExistence type="predicted"/>
<feature type="compositionally biased region" description="Low complexity" evidence="1">
    <location>
        <begin position="1"/>
        <end position="13"/>
    </location>
</feature>
<feature type="compositionally biased region" description="Basic and acidic residues" evidence="1">
    <location>
        <begin position="22"/>
        <end position="38"/>
    </location>
</feature>
<dbReference type="OrthoDB" id="205032at2157"/>
<dbReference type="Proteomes" id="UP000185687">
    <property type="component" value="Unassembled WGS sequence"/>
</dbReference>
<organism evidence="3 4">
    <name type="scientific">Natronorubrum daqingense</name>
    <dbReference type="NCBI Taxonomy" id="588898"/>
    <lineage>
        <taxon>Archaea</taxon>
        <taxon>Methanobacteriati</taxon>
        <taxon>Methanobacteriota</taxon>
        <taxon>Stenosarchaea group</taxon>
        <taxon>Halobacteria</taxon>
        <taxon>Halobacteriales</taxon>
        <taxon>Natrialbaceae</taxon>
        <taxon>Natronorubrum</taxon>
    </lineage>
</organism>
<name>A0A1N7G4Y3_9EURY</name>
<feature type="region of interest" description="Disordered" evidence="1">
    <location>
        <begin position="1"/>
        <end position="72"/>
    </location>
</feature>
<reference evidence="3 4" key="2">
    <citation type="submission" date="2017-01" db="EMBL/GenBank/DDBJ databases">
        <authorList>
            <person name="Mah S.A."/>
            <person name="Swanson W.J."/>
            <person name="Moy G.W."/>
            <person name="Vacquier V.D."/>
        </authorList>
    </citation>
    <scope>NUCLEOTIDE SEQUENCE [LARGE SCALE GENOMIC DNA]</scope>
    <source>
        <strain evidence="3 4">CGMCC 1.8909</strain>
    </source>
</reference>
<dbReference type="AlphaFoldDB" id="A0A1N7G4Y3"/>
<evidence type="ECO:0000313" key="3">
    <source>
        <dbReference type="EMBL" id="SIS07631.1"/>
    </source>
</evidence>
<keyword evidence="4" id="KW-1185">Reference proteome</keyword>
<dbReference type="EMBL" id="FTNP01000009">
    <property type="protein sequence ID" value="SIS07631.1"/>
    <property type="molecule type" value="Genomic_DNA"/>
</dbReference>
<keyword evidence="2" id="KW-0614">Plasmid</keyword>
<dbReference type="GeneID" id="30958008"/>